<dbReference type="InterPro" id="IPR002823">
    <property type="entry name" value="DUF112_TM"/>
</dbReference>
<feature type="transmembrane region" description="Helical" evidence="1">
    <location>
        <begin position="20"/>
        <end position="39"/>
    </location>
</feature>
<dbReference type="AlphaFoldDB" id="A0AAW4XTN1"/>
<dbReference type="Proteomes" id="UP001199260">
    <property type="component" value="Unassembled WGS sequence"/>
</dbReference>
<feature type="transmembrane region" description="Helical" evidence="1">
    <location>
        <begin position="318"/>
        <end position="336"/>
    </location>
</feature>
<gene>
    <name evidence="3" type="ORF">LPW39_05470</name>
</gene>
<sequence>MELFDNLATGFGVAFTFQNLIYCFVGCLLGTLIGVLPGIGPVATIAMLLPATYALPPVAALIMLAGIYYGAQYGGSTTAILVNLPGESSSVVTVIDGYQMARKGRAGPALAAAGIGSFFAGCVGTVILAAFAPPLTEVAFMFGPAEYFSLMTLGLIGAVVLASGSLLKAVGMIVLGLLLGLVGTDVNSGVARYSFDIPELTDGIDFVVIAMGVFGYGEIIANLSKPDDEREVFAAKVTGLMPTKEDFKLMFPAMLRGTALGSALGILPGGGAMLSAFAAYTIEKKTKLRPGEVPFGQGNIRGVCSPESANNAGSQTSFIPLLTLGIPPNAVMALMVGAMTIHNIQPGPQVMTSNPELFWGLIASMWIGNLMLIILNLPLIGVWIKLLTVPYRWLFPSIVLFCAVGVYGTNNNSWDVWMVGIFGFVGYVFHKLGTEPAPLLLGFILGPMMEENLRRALLLSRGDWSVFVTRPISAGLLIAAAILLVVVCLPAVSKKREEAFVEED</sequence>
<evidence type="ECO:0000259" key="2">
    <source>
        <dbReference type="Pfam" id="PF01970"/>
    </source>
</evidence>
<dbReference type="PANTHER" id="PTHR35342">
    <property type="entry name" value="TRICARBOXYLIC TRANSPORT PROTEIN"/>
    <property type="match status" value="1"/>
</dbReference>
<keyword evidence="1" id="KW-0472">Membrane</keyword>
<dbReference type="Pfam" id="PF01970">
    <property type="entry name" value="TctA"/>
    <property type="match status" value="1"/>
</dbReference>
<feature type="transmembrane region" description="Helical" evidence="1">
    <location>
        <begin position="258"/>
        <end position="282"/>
    </location>
</feature>
<protein>
    <submittedName>
        <fullName evidence="3">Tripartite tricarboxylate transporter permease</fullName>
    </submittedName>
</protein>
<evidence type="ECO:0000313" key="3">
    <source>
        <dbReference type="EMBL" id="MCD2164581.1"/>
    </source>
</evidence>
<reference evidence="3 4" key="1">
    <citation type="submission" date="2021-11" db="EMBL/GenBank/DDBJ databases">
        <title>Genome sequence.</title>
        <authorList>
            <person name="Sun Q."/>
        </authorList>
    </citation>
    <scope>NUCLEOTIDE SEQUENCE [LARGE SCALE GENOMIC DNA]</scope>
    <source>
        <strain evidence="3 4">KCTC 12005</strain>
    </source>
</reference>
<dbReference type="PANTHER" id="PTHR35342:SF5">
    <property type="entry name" value="TRICARBOXYLIC TRANSPORT PROTEIN"/>
    <property type="match status" value="1"/>
</dbReference>
<feature type="domain" description="DUF112" evidence="2">
    <location>
        <begin position="20"/>
        <end position="441"/>
    </location>
</feature>
<dbReference type="RefSeq" id="WP_230771980.1">
    <property type="nucleotide sequence ID" value="NZ_JAJNCT010000005.1"/>
</dbReference>
<evidence type="ECO:0000313" key="4">
    <source>
        <dbReference type="Proteomes" id="UP001199260"/>
    </source>
</evidence>
<keyword evidence="4" id="KW-1185">Reference proteome</keyword>
<feature type="transmembrane region" description="Helical" evidence="1">
    <location>
        <begin position="138"/>
        <end position="161"/>
    </location>
</feature>
<feature type="transmembrane region" description="Helical" evidence="1">
    <location>
        <begin position="390"/>
        <end position="407"/>
    </location>
</feature>
<feature type="transmembrane region" description="Helical" evidence="1">
    <location>
        <begin position="109"/>
        <end position="132"/>
    </location>
</feature>
<feature type="transmembrane region" description="Helical" evidence="1">
    <location>
        <begin position="51"/>
        <end position="71"/>
    </location>
</feature>
<feature type="transmembrane region" description="Helical" evidence="1">
    <location>
        <begin position="472"/>
        <end position="492"/>
    </location>
</feature>
<feature type="transmembrane region" description="Helical" evidence="1">
    <location>
        <begin position="357"/>
        <end position="384"/>
    </location>
</feature>
<proteinExistence type="predicted"/>
<dbReference type="EMBL" id="JAJNCT010000005">
    <property type="protein sequence ID" value="MCD2164581.1"/>
    <property type="molecule type" value="Genomic_DNA"/>
</dbReference>
<name>A0AAW4XTN1_9BURK</name>
<keyword evidence="1" id="KW-0812">Transmembrane</keyword>
<comment type="caution">
    <text evidence="3">The sequence shown here is derived from an EMBL/GenBank/DDBJ whole genome shotgun (WGS) entry which is preliminary data.</text>
</comment>
<evidence type="ECO:0000256" key="1">
    <source>
        <dbReference type="SAM" id="Phobius"/>
    </source>
</evidence>
<accession>A0AAW4XTN1</accession>
<organism evidence="3 4">
    <name type="scientific">Comamonas koreensis</name>
    <dbReference type="NCBI Taxonomy" id="160825"/>
    <lineage>
        <taxon>Bacteria</taxon>
        <taxon>Pseudomonadati</taxon>
        <taxon>Pseudomonadota</taxon>
        <taxon>Betaproteobacteria</taxon>
        <taxon>Burkholderiales</taxon>
        <taxon>Comamonadaceae</taxon>
        <taxon>Comamonas</taxon>
    </lineage>
</organism>
<keyword evidence="1" id="KW-1133">Transmembrane helix</keyword>